<dbReference type="InterPro" id="IPR029055">
    <property type="entry name" value="Ntn_hydrolases_N"/>
</dbReference>
<evidence type="ECO:0000313" key="6">
    <source>
        <dbReference type="EMBL" id="GGM04591.1"/>
    </source>
</evidence>
<dbReference type="PANTHER" id="PTHR11686">
    <property type="entry name" value="GAMMA GLUTAMYL TRANSPEPTIDASE"/>
    <property type="match status" value="1"/>
</dbReference>
<keyword evidence="7" id="KW-1185">Reference proteome</keyword>
<evidence type="ECO:0000256" key="3">
    <source>
        <dbReference type="ARBA" id="ARBA00047417"/>
    </source>
</evidence>
<evidence type="ECO:0000256" key="1">
    <source>
        <dbReference type="ARBA" id="ARBA00001049"/>
    </source>
</evidence>
<evidence type="ECO:0000313" key="7">
    <source>
        <dbReference type="Proteomes" id="UP000649829"/>
    </source>
</evidence>
<comment type="catalytic activity">
    <reaction evidence="1">
        <text>an S-substituted glutathione + H2O = an S-substituted L-cysteinylglycine + L-glutamate</text>
        <dbReference type="Rhea" id="RHEA:59468"/>
        <dbReference type="ChEBI" id="CHEBI:15377"/>
        <dbReference type="ChEBI" id="CHEBI:29985"/>
        <dbReference type="ChEBI" id="CHEBI:90779"/>
        <dbReference type="ChEBI" id="CHEBI:143103"/>
        <dbReference type="EC" id="3.4.19.13"/>
    </reaction>
</comment>
<gene>
    <name evidence="6" type="ORF">GCM10011534_27940</name>
</gene>
<feature type="active site" description="Nucleophile" evidence="4">
    <location>
        <position position="357"/>
    </location>
</feature>
<dbReference type="GO" id="GO:0006751">
    <property type="term" value="P:glutathione catabolic process"/>
    <property type="evidence" value="ECO:0007669"/>
    <property type="project" value="InterPro"/>
</dbReference>
<dbReference type="PANTHER" id="PTHR11686:SF9">
    <property type="entry name" value="RE13973P"/>
    <property type="match status" value="1"/>
</dbReference>
<accession>A0A917WH44</accession>
<feature type="binding site" evidence="5">
    <location>
        <position position="439"/>
    </location>
    <ligand>
        <name>L-glutamate</name>
        <dbReference type="ChEBI" id="CHEBI:29985"/>
    </ligand>
</feature>
<dbReference type="EMBL" id="BMLF01000002">
    <property type="protein sequence ID" value="GGM04591.1"/>
    <property type="molecule type" value="Genomic_DNA"/>
</dbReference>
<dbReference type="Gene3D" id="3.60.20.40">
    <property type="match status" value="1"/>
</dbReference>
<evidence type="ECO:0000256" key="5">
    <source>
        <dbReference type="PIRSR" id="PIRSR600101-2"/>
    </source>
</evidence>
<sequence length="540" mass="56467">MHLRRFPPNIRADKEAHMIPNFSTSQVTRKPVVETEGGVVATQHSKGARAGAEVLKAGGNAIDAAVATAFAMGVVEPWMSGPGGGGGMVYHDAATGETHALNFGMRSPAGLDPADYPLSGTGTASDLFPWPNVVEDRNLRGGTAVAVPGMVAGAAAAHERFGTMPWADLLAPAEALAREGLLVDWYASLLIASSARNIGTDADLAAMFLQDGVYAPVAGWTASGLPRIAMDGMADTLAALAKGGAKAFYEGEIGAAIVTDVQAKGGSLSREDLAAYAAEWQAPYAFDRGGARFNVLPGLTAGPTFGGIFERLPEPAARAAMDTPGWEALAEALHGAYAHRIATMGHDGESPKQPACTTHFSVIDRDGNMVAWTQTLLSIFGACTLSPATGMMMNNGIMWFDPEPGKPNSLAPGQPCLMNICPAIAITPEGGYAIGASGGRKIVGAVAQLAHLMTDRGLSMEEAFHHPRIDYSTSTIVADDTIPEAALSALSAQHKLESRPRHVYPLNWACTSGVMRRDGKNAGCTEIMTPWGDAFREEMA</sequence>
<dbReference type="Proteomes" id="UP000649829">
    <property type="component" value="Unassembled WGS sequence"/>
</dbReference>
<dbReference type="PRINTS" id="PR01210">
    <property type="entry name" value="GGTRANSPTASE"/>
</dbReference>
<comment type="caution">
    <text evidence="6">The sequence shown here is derived from an EMBL/GenBank/DDBJ whole genome shotgun (WGS) entry which is preliminary data.</text>
</comment>
<dbReference type="InterPro" id="IPR000101">
    <property type="entry name" value="GGT_peptidase"/>
</dbReference>
<evidence type="ECO:0000256" key="2">
    <source>
        <dbReference type="ARBA" id="ARBA00001089"/>
    </source>
</evidence>
<dbReference type="Pfam" id="PF01019">
    <property type="entry name" value="G_glu_transpept"/>
    <property type="match status" value="2"/>
</dbReference>
<comment type="catalytic activity">
    <reaction evidence="2">
        <text>glutathione + H2O = L-cysteinylglycine + L-glutamate</text>
        <dbReference type="Rhea" id="RHEA:28807"/>
        <dbReference type="ChEBI" id="CHEBI:15377"/>
        <dbReference type="ChEBI" id="CHEBI:29985"/>
        <dbReference type="ChEBI" id="CHEBI:57925"/>
        <dbReference type="ChEBI" id="CHEBI:61694"/>
        <dbReference type="EC" id="3.4.19.13"/>
    </reaction>
</comment>
<comment type="catalytic activity">
    <reaction evidence="3">
        <text>an N-terminal (5-L-glutamyl)-[peptide] + an alpha-amino acid = 5-L-glutamyl amino acid + an N-terminal L-alpha-aminoacyl-[peptide]</text>
        <dbReference type="Rhea" id="RHEA:23904"/>
        <dbReference type="Rhea" id="RHEA-COMP:9780"/>
        <dbReference type="Rhea" id="RHEA-COMP:9795"/>
        <dbReference type="ChEBI" id="CHEBI:77644"/>
        <dbReference type="ChEBI" id="CHEBI:78597"/>
        <dbReference type="ChEBI" id="CHEBI:78599"/>
        <dbReference type="ChEBI" id="CHEBI:78608"/>
        <dbReference type="EC" id="2.3.2.2"/>
    </reaction>
</comment>
<dbReference type="InterPro" id="IPR043137">
    <property type="entry name" value="GGT_ssub_C"/>
</dbReference>
<name>A0A917WH44_9RHOB</name>
<dbReference type="SUPFAM" id="SSF56235">
    <property type="entry name" value="N-terminal nucleophile aminohydrolases (Ntn hydrolases)"/>
    <property type="match status" value="1"/>
</dbReference>
<proteinExistence type="predicted"/>
<protein>
    <submittedName>
        <fullName evidence="6">Gamma-glutamyltransferase</fullName>
    </submittedName>
</protein>
<reference evidence="6" key="1">
    <citation type="journal article" date="2014" name="Int. J. Syst. Evol. Microbiol.">
        <title>Complete genome sequence of Corynebacterium casei LMG S-19264T (=DSM 44701T), isolated from a smear-ripened cheese.</title>
        <authorList>
            <consortium name="US DOE Joint Genome Institute (JGI-PGF)"/>
            <person name="Walter F."/>
            <person name="Albersmeier A."/>
            <person name="Kalinowski J."/>
            <person name="Ruckert C."/>
        </authorList>
    </citation>
    <scope>NUCLEOTIDE SEQUENCE</scope>
    <source>
        <strain evidence="6">CGMCC 1.6293</strain>
    </source>
</reference>
<dbReference type="GO" id="GO:0103068">
    <property type="term" value="F:leukotriene C4 gamma-glutamyl transferase activity"/>
    <property type="evidence" value="ECO:0007669"/>
    <property type="project" value="UniProtKB-EC"/>
</dbReference>
<evidence type="ECO:0000256" key="4">
    <source>
        <dbReference type="PIRSR" id="PIRSR600101-1"/>
    </source>
</evidence>
<reference evidence="6" key="2">
    <citation type="submission" date="2020-09" db="EMBL/GenBank/DDBJ databases">
        <authorList>
            <person name="Sun Q."/>
            <person name="Zhou Y."/>
        </authorList>
    </citation>
    <scope>NUCLEOTIDE SEQUENCE</scope>
    <source>
        <strain evidence="6">CGMCC 1.6293</strain>
    </source>
</reference>
<dbReference type="GO" id="GO:0005886">
    <property type="term" value="C:plasma membrane"/>
    <property type="evidence" value="ECO:0007669"/>
    <property type="project" value="TreeGrafter"/>
</dbReference>
<dbReference type="AlphaFoldDB" id="A0A917WH44"/>
<dbReference type="GO" id="GO:0036374">
    <property type="term" value="F:glutathione hydrolase activity"/>
    <property type="evidence" value="ECO:0007669"/>
    <property type="project" value="UniProtKB-EC"/>
</dbReference>
<organism evidence="6 7">
    <name type="scientific">Pseudooceanicola nanhaiensis</name>
    <dbReference type="NCBI Taxonomy" id="375761"/>
    <lineage>
        <taxon>Bacteria</taxon>
        <taxon>Pseudomonadati</taxon>
        <taxon>Pseudomonadota</taxon>
        <taxon>Alphaproteobacteria</taxon>
        <taxon>Rhodobacterales</taxon>
        <taxon>Paracoccaceae</taxon>
        <taxon>Pseudooceanicola</taxon>
    </lineage>
</organism>